<accession>A0A8H3KQY5</accession>
<name>A0A8H3KQY5_9GLOM</name>
<feature type="compositionally biased region" description="Basic and acidic residues" evidence="1">
    <location>
        <begin position="19"/>
        <end position="30"/>
    </location>
</feature>
<proteinExistence type="predicted"/>
<feature type="region of interest" description="Disordered" evidence="1">
    <location>
        <begin position="92"/>
        <end position="137"/>
    </location>
</feature>
<feature type="compositionally biased region" description="Basic and acidic residues" evidence="1">
    <location>
        <begin position="95"/>
        <end position="124"/>
    </location>
</feature>
<comment type="caution">
    <text evidence="3">The sequence shown here is derived from an EMBL/GenBank/DDBJ whole genome shotgun (WGS) entry which is preliminary data.</text>
</comment>
<dbReference type="AlphaFoldDB" id="A0A8H3KQY5"/>
<dbReference type="OrthoDB" id="2409981at2759"/>
<keyword evidence="2" id="KW-1133">Transmembrane helix</keyword>
<feature type="transmembrane region" description="Helical" evidence="2">
    <location>
        <begin position="179"/>
        <end position="198"/>
    </location>
</feature>
<dbReference type="EMBL" id="BLAL01000002">
    <property type="protein sequence ID" value="GES72480.1"/>
    <property type="molecule type" value="Genomic_DNA"/>
</dbReference>
<evidence type="ECO:0000313" key="3">
    <source>
        <dbReference type="EMBL" id="GES72480.1"/>
    </source>
</evidence>
<evidence type="ECO:0000256" key="2">
    <source>
        <dbReference type="SAM" id="Phobius"/>
    </source>
</evidence>
<gene>
    <name evidence="3" type="ORF">RCL2_000004300</name>
</gene>
<protein>
    <submittedName>
        <fullName evidence="3">Uncharacterized protein</fullName>
    </submittedName>
</protein>
<evidence type="ECO:0000256" key="1">
    <source>
        <dbReference type="SAM" id="MobiDB-lite"/>
    </source>
</evidence>
<feature type="region of interest" description="Disordered" evidence="1">
    <location>
        <begin position="1"/>
        <end position="78"/>
    </location>
</feature>
<dbReference type="Proteomes" id="UP000615446">
    <property type="component" value="Unassembled WGS sequence"/>
</dbReference>
<feature type="compositionally biased region" description="Low complexity" evidence="1">
    <location>
        <begin position="45"/>
        <end position="60"/>
    </location>
</feature>
<organism evidence="3 4">
    <name type="scientific">Rhizophagus clarus</name>
    <dbReference type="NCBI Taxonomy" id="94130"/>
    <lineage>
        <taxon>Eukaryota</taxon>
        <taxon>Fungi</taxon>
        <taxon>Fungi incertae sedis</taxon>
        <taxon>Mucoromycota</taxon>
        <taxon>Glomeromycotina</taxon>
        <taxon>Glomeromycetes</taxon>
        <taxon>Glomerales</taxon>
        <taxon>Glomeraceae</taxon>
        <taxon>Rhizophagus</taxon>
    </lineage>
</organism>
<keyword evidence="2" id="KW-0812">Transmembrane</keyword>
<keyword evidence="2" id="KW-0472">Membrane</keyword>
<evidence type="ECO:0000313" key="4">
    <source>
        <dbReference type="Proteomes" id="UP000615446"/>
    </source>
</evidence>
<reference evidence="3" key="1">
    <citation type="submission" date="2019-10" db="EMBL/GenBank/DDBJ databases">
        <title>Conservation and host-specific expression of non-tandemly repeated heterogenous ribosome RNA gene in arbuscular mycorrhizal fungi.</title>
        <authorList>
            <person name="Maeda T."/>
            <person name="Kobayashi Y."/>
            <person name="Nakagawa T."/>
            <person name="Ezawa T."/>
            <person name="Yamaguchi K."/>
            <person name="Bino T."/>
            <person name="Nishimoto Y."/>
            <person name="Shigenobu S."/>
            <person name="Kawaguchi M."/>
        </authorList>
    </citation>
    <scope>NUCLEOTIDE SEQUENCE</scope>
    <source>
        <strain evidence="3">HR1</strain>
    </source>
</reference>
<sequence length="214" mass="23914">MTTEVADDTKKTSSRKRKQTSEEQTVERKTNPRRAAKTKAEEAKAAAAATSASTSKTKTTGTKKAKTEKADTSLPALKNFMKVQDLKVVISYPSTEKEEEHEETSSKKDAEDEKDKTNEEETTKNGDAATNNQPAENEPLYTLIAKPQKSYGWSATVPKAKIKVEIDGEECEKETIGRFMFLLQCIVTLVVFVLEFFLDGKYFFLSLHQLLCSI</sequence>